<keyword evidence="3" id="KW-1185">Reference proteome</keyword>
<evidence type="ECO:0000256" key="1">
    <source>
        <dbReference type="SAM" id="SignalP"/>
    </source>
</evidence>
<reference evidence="2" key="2">
    <citation type="journal article" date="2023" name="Science">
        <title>Genomic signatures of disease resistance in endangered staghorn corals.</title>
        <authorList>
            <person name="Vollmer S.V."/>
            <person name="Selwyn J.D."/>
            <person name="Despard B.A."/>
            <person name="Roesel C.L."/>
        </authorList>
    </citation>
    <scope>NUCLEOTIDE SEQUENCE</scope>
    <source>
        <strain evidence="2">K2</strain>
    </source>
</reference>
<proteinExistence type="predicted"/>
<dbReference type="EMBL" id="JARQWQ010000062">
    <property type="protein sequence ID" value="KAK2555434.1"/>
    <property type="molecule type" value="Genomic_DNA"/>
</dbReference>
<gene>
    <name evidence="2" type="ORF">P5673_022769</name>
</gene>
<dbReference type="AlphaFoldDB" id="A0AAD9Q663"/>
<evidence type="ECO:0000313" key="3">
    <source>
        <dbReference type="Proteomes" id="UP001249851"/>
    </source>
</evidence>
<dbReference type="PROSITE" id="PS51257">
    <property type="entry name" value="PROKAR_LIPOPROTEIN"/>
    <property type="match status" value="1"/>
</dbReference>
<feature type="chain" id="PRO_5042218999" evidence="1">
    <location>
        <begin position="19"/>
        <end position="59"/>
    </location>
</feature>
<sequence length="59" mass="6833">MYLKLSLLVAIAIGACLCTNVEFNDPACQCLREHKTRDILKIDRCQMNCNQSKDDIFRR</sequence>
<reference evidence="2" key="1">
    <citation type="journal article" date="2023" name="G3 (Bethesda)">
        <title>Whole genome assembly and annotation of the endangered Caribbean coral Acropora cervicornis.</title>
        <authorList>
            <person name="Selwyn J.D."/>
            <person name="Vollmer S.V."/>
        </authorList>
    </citation>
    <scope>NUCLEOTIDE SEQUENCE</scope>
    <source>
        <strain evidence="2">K2</strain>
    </source>
</reference>
<protein>
    <submittedName>
        <fullName evidence="2">Uncharacterized protein</fullName>
    </submittedName>
</protein>
<accession>A0AAD9Q663</accession>
<keyword evidence="1" id="KW-0732">Signal</keyword>
<feature type="signal peptide" evidence="1">
    <location>
        <begin position="1"/>
        <end position="18"/>
    </location>
</feature>
<organism evidence="2 3">
    <name type="scientific">Acropora cervicornis</name>
    <name type="common">Staghorn coral</name>
    <dbReference type="NCBI Taxonomy" id="6130"/>
    <lineage>
        <taxon>Eukaryota</taxon>
        <taxon>Metazoa</taxon>
        <taxon>Cnidaria</taxon>
        <taxon>Anthozoa</taxon>
        <taxon>Hexacorallia</taxon>
        <taxon>Scleractinia</taxon>
        <taxon>Astrocoeniina</taxon>
        <taxon>Acroporidae</taxon>
        <taxon>Acropora</taxon>
    </lineage>
</organism>
<comment type="caution">
    <text evidence="2">The sequence shown here is derived from an EMBL/GenBank/DDBJ whole genome shotgun (WGS) entry which is preliminary data.</text>
</comment>
<dbReference type="Proteomes" id="UP001249851">
    <property type="component" value="Unassembled WGS sequence"/>
</dbReference>
<evidence type="ECO:0000313" key="2">
    <source>
        <dbReference type="EMBL" id="KAK2555434.1"/>
    </source>
</evidence>
<name>A0AAD9Q663_ACRCE</name>